<evidence type="ECO:0000259" key="4">
    <source>
        <dbReference type="PROSITE" id="PS50002"/>
    </source>
</evidence>
<dbReference type="Pfam" id="PF00018">
    <property type="entry name" value="SH3_1"/>
    <property type="match status" value="1"/>
</dbReference>
<dbReference type="PROSITE" id="PS51338">
    <property type="entry name" value="IMD"/>
    <property type="match status" value="1"/>
</dbReference>
<dbReference type="PANTHER" id="PTHR14206:SF7">
    <property type="entry name" value="INSULIN RECEPTOR SUBSTRATE 53 KDA, ISOFORM A"/>
    <property type="match status" value="1"/>
</dbReference>
<dbReference type="Pfam" id="PF08397">
    <property type="entry name" value="IMD"/>
    <property type="match status" value="1"/>
</dbReference>
<comment type="caution">
    <text evidence="6">The sequence shown here is derived from an EMBL/GenBank/DDBJ whole genome shotgun (WGS) entry which is preliminary data.</text>
</comment>
<evidence type="ECO:0000256" key="3">
    <source>
        <dbReference type="SAM" id="MobiDB-lite"/>
    </source>
</evidence>
<dbReference type="PANTHER" id="PTHR14206">
    <property type="entry name" value="BRAIN-SPECIFIC ANGIOGENESIS INHIBITOR 1-ASSOCIATED PROTEIN 2"/>
    <property type="match status" value="1"/>
</dbReference>
<evidence type="ECO:0000256" key="1">
    <source>
        <dbReference type="ARBA" id="ARBA00022443"/>
    </source>
</evidence>
<evidence type="ECO:0000313" key="6">
    <source>
        <dbReference type="EMBL" id="CAH3037243.1"/>
    </source>
</evidence>
<proteinExistence type="predicted"/>
<evidence type="ECO:0008006" key="8">
    <source>
        <dbReference type="Google" id="ProtNLM"/>
    </source>
</evidence>
<feature type="compositionally biased region" description="Polar residues" evidence="3">
    <location>
        <begin position="448"/>
        <end position="459"/>
    </location>
</feature>
<dbReference type="InterPro" id="IPR027681">
    <property type="entry name" value="IRSp53/IRTKS/Pinkbar"/>
</dbReference>
<evidence type="ECO:0000256" key="2">
    <source>
        <dbReference type="PROSITE-ProRule" id="PRU00192"/>
    </source>
</evidence>
<reference evidence="6 7" key="1">
    <citation type="submission" date="2022-05" db="EMBL/GenBank/DDBJ databases">
        <authorList>
            <consortium name="Genoscope - CEA"/>
            <person name="William W."/>
        </authorList>
    </citation>
    <scope>NUCLEOTIDE SEQUENCE [LARGE SCALE GENOMIC DNA]</scope>
</reference>
<feature type="domain" description="SH3" evidence="4">
    <location>
        <begin position="262"/>
        <end position="323"/>
    </location>
</feature>
<feature type="compositionally biased region" description="Polar residues" evidence="3">
    <location>
        <begin position="382"/>
        <end position="415"/>
    </location>
</feature>
<protein>
    <recommendedName>
        <fullName evidence="8">Brain-specific angiogenesis inhibitor 1-associated protein 2-like protein 1</fullName>
    </recommendedName>
</protein>
<gene>
    <name evidence="6" type="ORF">PLOB_00035472</name>
</gene>
<dbReference type="EMBL" id="CALNXK010000005">
    <property type="protein sequence ID" value="CAH3037243.1"/>
    <property type="molecule type" value="Genomic_DNA"/>
</dbReference>
<dbReference type="SMART" id="SM00326">
    <property type="entry name" value="SH3"/>
    <property type="match status" value="1"/>
</dbReference>
<organism evidence="6 7">
    <name type="scientific">Porites lobata</name>
    <dbReference type="NCBI Taxonomy" id="104759"/>
    <lineage>
        <taxon>Eukaryota</taxon>
        <taxon>Metazoa</taxon>
        <taxon>Cnidaria</taxon>
        <taxon>Anthozoa</taxon>
        <taxon>Hexacorallia</taxon>
        <taxon>Scleractinia</taxon>
        <taxon>Fungiina</taxon>
        <taxon>Poritidae</taxon>
        <taxon>Porites</taxon>
    </lineage>
</organism>
<evidence type="ECO:0000259" key="5">
    <source>
        <dbReference type="PROSITE" id="PS51338"/>
    </source>
</evidence>
<keyword evidence="1 2" id="KW-0728">SH3 domain</keyword>
<dbReference type="SUPFAM" id="SSF50044">
    <property type="entry name" value="SH3-domain"/>
    <property type="match status" value="1"/>
</dbReference>
<feature type="compositionally biased region" description="Pro residues" evidence="3">
    <location>
        <begin position="416"/>
        <end position="429"/>
    </location>
</feature>
<keyword evidence="7" id="KW-1185">Reference proteome</keyword>
<dbReference type="InterPro" id="IPR027267">
    <property type="entry name" value="AH/BAR_dom_sf"/>
</dbReference>
<dbReference type="PROSITE" id="PS50002">
    <property type="entry name" value="SH3"/>
    <property type="match status" value="1"/>
</dbReference>
<evidence type="ECO:0000313" key="7">
    <source>
        <dbReference type="Proteomes" id="UP001159405"/>
    </source>
</evidence>
<feature type="domain" description="IMD" evidence="5">
    <location>
        <begin position="40"/>
        <end position="206"/>
    </location>
</feature>
<dbReference type="InterPro" id="IPR036028">
    <property type="entry name" value="SH3-like_dom_sf"/>
</dbReference>
<dbReference type="Gene3D" id="1.20.1270.60">
    <property type="entry name" value="Arfaptin homology (AH) domain/BAR domain"/>
    <property type="match status" value="1"/>
</dbReference>
<dbReference type="Gene3D" id="2.30.30.40">
    <property type="entry name" value="SH3 Domains"/>
    <property type="match status" value="1"/>
</dbReference>
<dbReference type="Proteomes" id="UP001159405">
    <property type="component" value="Unassembled WGS sequence"/>
</dbReference>
<name>A0ABN8MWC3_9CNID</name>
<feature type="region of interest" description="Disordered" evidence="3">
    <location>
        <begin position="328"/>
        <end position="347"/>
    </location>
</feature>
<dbReference type="SUPFAM" id="SSF103657">
    <property type="entry name" value="BAR/IMD domain-like"/>
    <property type="match status" value="1"/>
</dbReference>
<sequence length="459" mass="51236">MDVLKDLETKTEQELHNITLTTYQNIIDLCPVLKELAVNAKNYLKSLHNVRQAASAFHDSLAKISEKALSSEGTAHSLGDPIRDLVSVRRDMEARHVNVMKYLQNDLITPLERLAESDVLYVKSFQKNYGQENKTKMESVDKAKGELLKVRKKSQRKKPTEKYEDKEKQCEEQVASCQKELHEFRLTSCRKAMVEEKKRYCLVLDRTSIVAKSTMEYCEHNSQILREKVPMWFSHVKRKGDSADFQINGSVMSAEMENFGRSNKVELRAKFAHTAVEPSQVSFKEGDLIHPISEVVSGWQYGENLKTSKSGWFPAAYTEQVIAVSTGPRVSHTLPPGGVHPRPPLETSISHKSLKRYSSTGPDTLHLPPPDYADVDNKAENEQTSSSDTPEISDNQPSTLTVTISPTGLNGNKTSPVPPPPPPPPPPAVTLPEENEDGDKSSMDPNDAVTNSSSDVSHF</sequence>
<dbReference type="InterPro" id="IPR013606">
    <property type="entry name" value="I-BAR_dom"/>
</dbReference>
<feature type="region of interest" description="Disordered" evidence="3">
    <location>
        <begin position="355"/>
        <end position="459"/>
    </location>
</feature>
<dbReference type="InterPro" id="IPR001452">
    <property type="entry name" value="SH3_domain"/>
</dbReference>
<accession>A0ABN8MWC3</accession>